<evidence type="ECO:0000259" key="8">
    <source>
        <dbReference type="SMART" id="SM00968"/>
    </source>
</evidence>
<feature type="binding site" evidence="7">
    <location>
        <begin position="32"/>
        <end position="39"/>
    </location>
    <ligand>
        <name>ATP</name>
        <dbReference type="ChEBI" id="CHEBI:30616"/>
    </ligand>
</feature>
<dbReference type="RefSeq" id="WP_094205751.1">
    <property type="nucleotide sequence ID" value="NZ_NDYC01000019.1"/>
</dbReference>
<dbReference type="GO" id="GO:0030261">
    <property type="term" value="P:chromosome condensation"/>
    <property type="evidence" value="ECO:0007669"/>
    <property type="project" value="InterPro"/>
</dbReference>
<feature type="coiled-coil region" evidence="7">
    <location>
        <begin position="765"/>
        <end position="834"/>
    </location>
</feature>
<organism evidence="9 10">
    <name type="scientific">Finegoldia magna</name>
    <name type="common">Peptostreptococcus magnus</name>
    <dbReference type="NCBI Taxonomy" id="1260"/>
    <lineage>
        <taxon>Bacteria</taxon>
        <taxon>Bacillati</taxon>
        <taxon>Bacillota</taxon>
        <taxon>Tissierellia</taxon>
        <taxon>Tissierellales</taxon>
        <taxon>Peptoniphilaceae</taxon>
        <taxon>Finegoldia</taxon>
    </lineage>
</organism>
<dbReference type="InterPro" id="IPR024704">
    <property type="entry name" value="SMC"/>
</dbReference>
<gene>
    <name evidence="7" type="primary">smc</name>
    <name evidence="9" type="ORF">B9N49_04745</name>
</gene>
<dbReference type="InterPro" id="IPR010935">
    <property type="entry name" value="SMC_hinge"/>
</dbReference>
<keyword evidence="3 7" id="KW-0547">Nucleotide-binding</keyword>
<dbReference type="Gene3D" id="3.40.50.300">
    <property type="entry name" value="P-loop containing nucleotide triphosphate hydrolases"/>
    <property type="match status" value="2"/>
</dbReference>
<reference evidence="10" key="1">
    <citation type="submission" date="2017-04" db="EMBL/GenBank/DDBJ databases">
        <title>Finegoldia magna isolated from orthopedic joint implant-associated infections.</title>
        <authorList>
            <person name="Bjorklund S."/>
            <person name="Bruggemann H."/>
            <person name="Jensen A."/>
            <person name="Hellmark B."/>
            <person name="Soderquist B."/>
        </authorList>
    </citation>
    <scope>NUCLEOTIDE SEQUENCE [LARGE SCALE GENOMIC DNA]</scope>
    <source>
        <strain evidence="10">CCUG 54800</strain>
    </source>
</reference>
<dbReference type="GO" id="GO:0005737">
    <property type="term" value="C:cytoplasm"/>
    <property type="evidence" value="ECO:0007669"/>
    <property type="project" value="UniProtKB-SubCell"/>
</dbReference>
<dbReference type="InterPro" id="IPR011890">
    <property type="entry name" value="SMC_prok"/>
</dbReference>
<comment type="function">
    <text evidence="7">Required for chromosome condensation and partitioning.</text>
</comment>
<feature type="coiled-coil region" evidence="7">
    <location>
        <begin position="303"/>
        <end position="365"/>
    </location>
</feature>
<evidence type="ECO:0000313" key="9">
    <source>
        <dbReference type="EMBL" id="OXZ27639.1"/>
    </source>
</evidence>
<keyword evidence="5 7" id="KW-0175">Coiled coil</keyword>
<comment type="caution">
    <text evidence="9">The sequence shown here is derived from an EMBL/GenBank/DDBJ whole genome shotgun (WGS) entry which is preliminary data.</text>
</comment>
<dbReference type="Gene3D" id="1.20.1060.20">
    <property type="match status" value="1"/>
</dbReference>
<dbReference type="Pfam" id="PF02463">
    <property type="entry name" value="SMC_N"/>
    <property type="match status" value="1"/>
</dbReference>
<evidence type="ECO:0000256" key="6">
    <source>
        <dbReference type="ARBA" id="ARBA00023125"/>
    </source>
</evidence>
<feature type="coiled-coil region" evidence="7">
    <location>
        <begin position="870"/>
        <end position="897"/>
    </location>
</feature>
<keyword evidence="2 7" id="KW-0963">Cytoplasm</keyword>
<dbReference type="GO" id="GO:0006260">
    <property type="term" value="P:DNA replication"/>
    <property type="evidence" value="ECO:0007669"/>
    <property type="project" value="UniProtKB-UniRule"/>
</dbReference>
<dbReference type="SMART" id="SM00968">
    <property type="entry name" value="SMC_hinge"/>
    <property type="match status" value="1"/>
</dbReference>
<comment type="similarity">
    <text evidence="7">Belongs to the SMC family.</text>
</comment>
<dbReference type="Gene3D" id="1.10.287.1490">
    <property type="match status" value="1"/>
</dbReference>
<evidence type="ECO:0000256" key="4">
    <source>
        <dbReference type="ARBA" id="ARBA00022840"/>
    </source>
</evidence>
<evidence type="ECO:0000256" key="3">
    <source>
        <dbReference type="ARBA" id="ARBA00022741"/>
    </source>
</evidence>
<comment type="domain">
    <text evidence="7">Contains large globular domains required for ATP hydrolysis at each terminus and a third globular domain forming a flexible hinge near the middle of the molecule. These domains are separated by coiled-coil structures.</text>
</comment>
<dbReference type="Pfam" id="PF06470">
    <property type="entry name" value="SMC_hinge"/>
    <property type="match status" value="1"/>
</dbReference>
<dbReference type="GO" id="GO:0005524">
    <property type="term" value="F:ATP binding"/>
    <property type="evidence" value="ECO:0007669"/>
    <property type="project" value="UniProtKB-UniRule"/>
</dbReference>
<feature type="coiled-coil region" evidence="7">
    <location>
        <begin position="702"/>
        <end position="729"/>
    </location>
</feature>
<dbReference type="FunFam" id="3.40.50.300:FF:000901">
    <property type="entry name" value="Chromosome partition protein Smc"/>
    <property type="match status" value="1"/>
</dbReference>
<dbReference type="GO" id="GO:0003677">
    <property type="term" value="F:DNA binding"/>
    <property type="evidence" value="ECO:0007669"/>
    <property type="project" value="UniProtKB-UniRule"/>
</dbReference>
<dbReference type="PANTHER" id="PTHR43977">
    <property type="entry name" value="STRUCTURAL MAINTENANCE OF CHROMOSOMES PROTEIN 3"/>
    <property type="match status" value="1"/>
</dbReference>
<name>A0A233V5G1_FINMA</name>
<evidence type="ECO:0000256" key="1">
    <source>
        <dbReference type="ARBA" id="ARBA00004496"/>
    </source>
</evidence>
<proteinExistence type="inferred from homology"/>
<evidence type="ECO:0000256" key="2">
    <source>
        <dbReference type="ARBA" id="ARBA00022490"/>
    </source>
</evidence>
<dbReference type="NCBIfam" id="TIGR02168">
    <property type="entry name" value="SMC_prok_B"/>
    <property type="match status" value="1"/>
</dbReference>
<protein>
    <recommendedName>
        <fullName evidence="7">Chromosome partition protein Smc</fullName>
    </recommendedName>
</protein>
<dbReference type="GO" id="GO:0005694">
    <property type="term" value="C:chromosome"/>
    <property type="evidence" value="ECO:0007669"/>
    <property type="project" value="InterPro"/>
</dbReference>
<dbReference type="GO" id="GO:0007059">
    <property type="term" value="P:chromosome segregation"/>
    <property type="evidence" value="ECO:0007669"/>
    <property type="project" value="UniProtKB-UniRule"/>
</dbReference>
<feature type="coiled-coil region" evidence="7">
    <location>
        <begin position="455"/>
        <end position="482"/>
    </location>
</feature>
<dbReference type="Proteomes" id="UP000215413">
    <property type="component" value="Unassembled WGS sequence"/>
</dbReference>
<dbReference type="HAMAP" id="MF_01894">
    <property type="entry name" value="Smc_prok"/>
    <property type="match status" value="1"/>
</dbReference>
<evidence type="ECO:0000313" key="10">
    <source>
        <dbReference type="Proteomes" id="UP000215413"/>
    </source>
</evidence>
<dbReference type="AlphaFoldDB" id="A0A233V5G1"/>
<keyword evidence="4 7" id="KW-0067">ATP-binding</keyword>
<evidence type="ECO:0000256" key="7">
    <source>
        <dbReference type="HAMAP-Rule" id="MF_01894"/>
    </source>
</evidence>
<dbReference type="InterPro" id="IPR036277">
    <property type="entry name" value="SMC_hinge_sf"/>
</dbReference>
<evidence type="ECO:0000256" key="5">
    <source>
        <dbReference type="ARBA" id="ARBA00023054"/>
    </source>
</evidence>
<dbReference type="GO" id="GO:0016887">
    <property type="term" value="F:ATP hydrolysis activity"/>
    <property type="evidence" value="ECO:0007669"/>
    <property type="project" value="InterPro"/>
</dbReference>
<dbReference type="SUPFAM" id="SSF75553">
    <property type="entry name" value="Smc hinge domain"/>
    <property type="match status" value="1"/>
</dbReference>
<comment type="subcellular location">
    <subcellularLocation>
        <location evidence="1 7">Cytoplasm</location>
    </subcellularLocation>
</comment>
<dbReference type="Gene3D" id="3.30.70.1620">
    <property type="match status" value="1"/>
</dbReference>
<comment type="subunit">
    <text evidence="7">Homodimer.</text>
</comment>
<accession>A0A233V5G1</accession>
<dbReference type="EMBL" id="NDYC01000019">
    <property type="protein sequence ID" value="OXZ27639.1"/>
    <property type="molecule type" value="Genomic_DNA"/>
</dbReference>
<feature type="domain" description="SMC hinge" evidence="8">
    <location>
        <begin position="520"/>
        <end position="633"/>
    </location>
</feature>
<dbReference type="SUPFAM" id="SSF52540">
    <property type="entry name" value="P-loop containing nucleoside triphosphate hydrolases"/>
    <property type="match status" value="2"/>
</dbReference>
<dbReference type="GO" id="GO:0007062">
    <property type="term" value="P:sister chromatid cohesion"/>
    <property type="evidence" value="ECO:0007669"/>
    <property type="project" value="InterPro"/>
</dbReference>
<sequence length="1167" mass="134879">MGLKSVEIQGFKSFKDKIKLNFDNPITAIVGPNGSGKSNISDAILWVLGEQSAKNLRGNKMQDVIFAGTQKEKPVNFAQVSITFENDLWKDIDYQEITVTRRVFRTGESEYYINKNQVRLKDVKELFLNTGIGKEGYSVIGQGKIDEILSSKSEDRRELFEEASGISKQKYIKEQSVKKLEQTNENLLRIEDILISQVDRLKYLEKESIKAKQGIVLEEKLKEMEIQKALLDIEKLSITLSDVIEKKENSDKSLIDLKSKLVKFENKRNDLLKSINKIDIDTELKISNLADIKSQKIKNESDIQLNDERLKNSNTELERLTKENENYSSEIKNLTSKIDNLQNTIKNSEKKLEEINSNLEKLNIDDSEDELNIKKELSDKKSEKLNELQSIYTQHIIEKSSRDAIEQERLKEISEVKKQKEESEFKLTQLVKALQNFEEIISDYDRSLGNLNKDKEQISRIIKDKEKSLLDLKDKLSNLKEESITNKNKYMFLKNTIDNHEGYNFTVQNFFKKLNPSLQDKVIGTLGDLISVAKQYEKSVDAIMSSAFQNIIVRNENDGKELINFLKSNKIGRLTFLPLNKIKSRNYNYVKDELVLGHLNEFIKSDEKFRNIVDYFAQKTLVTQNMEDAIIVSSKYKNYRIVTLDGDIINSWGSMVGGYKKPSNYSILSTKNSLNSVENLYKDCVNEYNDLKKIYEENTDIVNQNKSDLEIIEDKIVKLRTERDACNSNIKDKQFEIKYLKSNISDFDNKLNSNTIQSDANDLQETDLKNQIVELESLLKELSVEIEKLQEQYNSEKMNMISLKSEYSSVQRDLNIFNNQLNDAKIRKEYLEDNFKVNSVKIDEIHKNISKYKSHKNDIKSKTIDYDDIISGLNNEILNMKSNMNEFKSELTKIEQSIYDSNSSVQKIEISNNSLIEKALNTTEKLNNIKIDINELYDINIDTIESNSDIKISQKEINKIINDLRNIGSFSVDSIQEYESVKKEFDFMTKNKNDLIESREDIMSAINKLNREMKEVFTKKFEEINTKFIAIFKQLFNGGYASLKLTEDDVLSSGIEITAQPPGKKLQSLNLLSGGERSLTAVALLFAIFETRPSSFCILDEIDAALDEINIKRYKEYLIKFKEKTQFIIITHRKSTMEIANILYGISMEKDGISKMIKLDVDRREIC</sequence>
<keyword evidence="6 7" id="KW-0238">DNA-binding</keyword>
<dbReference type="InterPro" id="IPR027417">
    <property type="entry name" value="P-loop_NTPase"/>
</dbReference>
<dbReference type="InterPro" id="IPR003395">
    <property type="entry name" value="RecF/RecN/SMC_N"/>
</dbReference>
<dbReference type="PIRSF" id="PIRSF005719">
    <property type="entry name" value="SMC"/>
    <property type="match status" value="1"/>
</dbReference>